<evidence type="ECO:0000313" key="1">
    <source>
        <dbReference type="EMBL" id="KAG6954263.1"/>
    </source>
</evidence>
<keyword evidence="2" id="KW-1185">Reference proteome</keyword>
<reference evidence="1" key="1">
    <citation type="submission" date="2021-01" db="EMBL/GenBank/DDBJ databases">
        <title>Phytophthora aleatoria, a newly-described species from Pinus radiata is distinct from Phytophthora cactorum isolates based on comparative genomics.</title>
        <authorList>
            <person name="Mcdougal R."/>
            <person name="Panda P."/>
            <person name="Williams N."/>
            <person name="Studholme D.J."/>
        </authorList>
    </citation>
    <scope>NUCLEOTIDE SEQUENCE</scope>
    <source>
        <strain evidence="1">NZFS 4037</strain>
    </source>
</reference>
<dbReference type="EMBL" id="JAENGY010000962">
    <property type="protein sequence ID" value="KAG6954263.1"/>
    <property type="molecule type" value="Genomic_DNA"/>
</dbReference>
<sequence length="100" mass="11031">MASGDAQGQSIQLSPRRISLCAEHHPATQPPSQFQRITARQIERARVQRMVYEAANAVSVGPITTHHLDTVHTRRPDSASFAVPDDNTTAQAMELDKNEN</sequence>
<organism evidence="1 2">
    <name type="scientific">Phytophthora aleatoria</name>
    <dbReference type="NCBI Taxonomy" id="2496075"/>
    <lineage>
        <taxon>Eukaryota</taxon>
        <taxon>Sar</taxon>
        <taxon>Stramenopiles</taxon>
        <taxon>Oomycota</taxon>
        <taxon>Peronosporomycetes</taxon>
        <taxon>Peronosporales</taxon>
        <taxon>Peronosporaceae</taxon>
        <taxon>Phytophthora</taxon>
    </lineage>
</organism>
<protein>
    <submittedName>
        <fullName evidence="1">Uncharacterized protein</fullName>
    </submittedName>
</protein>
<dbReference type="Proteomes" id="UP000709295">
    <property type="component" value="Unassembled WGS sequence"/>
</dbReference>
<gene>
    <name evidence="1" type="ORF">JG688_00012448</name>
</gene>
<proteinExistence type="predicted"/>
<comment type="caution">
    <text evidence="1">The sequence shown here is derived from an EMBL/GenBank/DDBJ whole genome shotgun (WGS) entry which is preliminary data.</text>
</comment>
<dbReference type="AlphaFoldDB" id="A0A8J5IPZ9"/>
<evidence type="ECO:0000313" key="2">
    <source>
        <dbReference type="Proteomes" id="UP000709295"/>
    </source>
</evidence>
<accession>A0A8J5IPZ9</accession>
<name>A0A8J5IPZ9_9STRA</name>